<dbReference type="Gene3D" id="2.20.20.130">
    <property type="match status" value="1"/>
</dbReference>
<dbReference type="AlphaFoldDB" id="A0A2W5FE84"/>
<evidence type="ECO:0000256" key="6">
    <source>
        <dbReference type="SAM" id="SignalP"/>
    </source>
</evidence>
<dbReference type="SUPFAM" id="SSF48452">
    <property type="entry name" value="TPR-like"/>
    <property type="match status" value="1"/>
</dbReference>
<keyword evidence="4" id="KW-0472">Membrane</keyword>
<reference evidence="9 10" key="1">
    <citation type="submission" date="2017-11" db="EMBL/GenBank/DDBJ databases">
        <title>Infants hospitalized years apart are colonized by the same room-sourced microbial strains.</title>
        <authorList>
            <person name="Brooks B."/>
            <person name="Olm M.R."/>
            <person name="Firek B.A."/>
            <person name="Baker R."/>
            <person name="Thomas B.C."/>
            <person name="Morowitz M.J."/>
            <person name="Banfield J.F."/>
        </authorList>
    </citation>
    <scope>NUCLEOTIDE SEQUENCE [LARGE SCALE GENOMIC DNA]</scope>
    <source>
        <strain evidence="9">S2_009_000_R2_76</strain>
    </source>
</reference>
<evidence type="ECO:0000256" key="1">
    <source>
        <dbReference type="ARBA" id="ARBA00004442"/>
    </source>
</evidence>
<dbReference type="PROSITE" id="PS51257">
    <property type="entry name" value="PROKAR_LIPOPROTEIN"/>
    <property type="match status" value="1"/>
</dbReference>
<gene>
    <name evidence="9" type="ORF">DI598_00390</name>
</gene>
<dbReference type="InterPro" id="IPR012944">
    <property type="entry name" value="SusD_RagB_dom"/>
</dbReference>
<evidence type="ECO:0000313" key="10">
    <source>
        <dbReference type="Proteomes" id="UP000249645"/>
    </source>
</evidence>
<keyword evidence="5" id="KW-0998">Cell outer membrane</keyword>
<evidence type="ECO:0000256" key="2">
    <source>
        <dbReference type="ARBA" id="ARBA00006275"/>
    </source>
</evidence>
<keyword evidence="3 6" id="KW-0732">Signal</keyword>
<feature type="chain" id="PRO_5015914890" description="RagB/SusD family nutrient uptake outer membrane protein" evidence="6">
    <location>
        <begin position="20"/>
        <end position="467"/>
    </location>
</feature>
<dbReference type="InterPro" id="IPR033985">
    <property type="entry name" value="SusD-like_N"/>
</dbReference>
<comment type="similarity">
    <text evidence="2">Belongs to the SusD family.</text>
</comment>
<comment type="caution">
    <text evidence="9">The sequence shown here is derived from an EMBL/GenBank/DDBJ whole genome shotgun (WGS) entry which is preliminary data.</text>
</comment>
<evidence type="ECO:0008006" key="11">
    <source>
        <dbReference type="Google" id="ProtNLM"/>
    </source>
</evidence>
<dbReference type="EMBL" id="QFOI01000002">
    <property type="protein sequence ID" value="PZP52604.1"/>
    <property type="molecule type" value="Genomic_DNA"/>
</dbReference>
<dbReference type="Pfam" id="PF07980">
    <property type="entry name" value="SusD_RagB"/>
    <property type="match status" value="1"/>
</dbReference>
<dbReference type="Proteomes" id="UP000249645">
    <property type="component" value="Unassembled WGS sequence"/>
</dbReference>
<comment type="subcellular location">
    <subcellularLocation>
        <location evidence="1">Cell outer membrane</location>
    </subcellularLocation>
</comment>
<protein>
    <recommendedName>
        <fullName evidence="11">RagB/SusD family nutrient uptake outer membrane protein</fullName>
    </recommendedName>
</protein>
<dbReference type="Gene3D" id="1.25.40.390">
    <property type="match status" value="1"/>
</dbReference>
<feature type="domain" description="SusD-like N-terminal" evidence="8">
    <location>
        <begin position="40"/>
        <end position="222"/>
    </location>
</feature>
<evidence type="ECO:0000259" key="7">
    <source>
        <dbReference type="Pfam" id="PF07980"/>
    </source>
</evidence>
<accession>A0A2W5FE84</accession>
<dbReference type="InterPro" id="IPR011990">
    <property type="entry name" value="TPR-like_helical_dom_sf"/>
</dbReference>
<sequence length="467" mass="50793">MKIRTLKYMFFSLAISTLASCSKGLDLEPTDVFSDANAFTTISDAQAGAYEAYARFGTAYSNNLYVNALVSDEATLGTGNGGQGALTYRLQFSADNTTGGDVIAAWGSYYSTIDQTNRILNYIPTVTATAAQEPRRNIIKGQMFGLRGMSEFELLQAYTKRYDASNTDGVPLVTNYSAANVNNKPARSTVAQVVTQIQNDLDSASTLLSSQAFSDTNVNIINVSAYKARLAMYMGDYQTAITNANTVISSGAKTLSPRADFSNIWTDANTNETLFRIRYTGTGIGALWTTTGGLIYIAPSSQLISTFATTDIRLTAYIGGSATNGYYVNKYYTSSLGGRIVSEKVIRIAEMYLLRAEANARLSSGDITSATSDLNAVRAARISGYTSATFSSRADLITAIMQERYKELCFEGLRYFDLKRNSLPLERSLADASPAWQSLAADSYRWVLPIPQAELNTNPNIQQNPGY</sequence>
<feature type="signal peptide" evidence="6">
    <location>
        <begin position="1"/>
        <end position="19"/>
    </location>
</feature>
<dbReference type="Pfam" id="PF14322">
    <property type="entry name" value="SusD-like_3"/>
    <property type="match status" value="1"/>
</dbReference>
<dbReference type="Gene3D" id="1.25.40.900">
    <property type="match status" value="1"/>
</dbReference>
<organism evidence="9 10">
    <name type="scientific">Pseudopedobacter saltans</name>
    <dbReference type="NCBI Taxonomy" id="151895"/>
    <lineage>
        <taxon>Bacteria</taxon>
        <taxon>Pseudomonadati</taxon>
        <taxon>Bacteroidota</taxon>
        <taxon>Sphingobacteriia</taxon>
        <taxon>Sphingobacteriales</taxon>
        <taxon>Sphingobacteriaceae</taxon>
        <taxon>Pseudopedobacter</taxon>
    </lineage>
</organism>
<evidence type="ECO:0000256" key="4">
    <source>
        <dbReference type="ARBA" id="ARBA00023136"/>
    </source>
</evidence>
<evidence type="ECO:0000313" key="9">
    <source>
        <dbReference type="EMBL" id="PZP52604.1"/>
    </source>
</evidence>
<evidence type="ECO:0000259" key="8">
    <source>
        <dbReference type="Pfam" id="PF14322"/>
    </source>
</evidence>
<proteinExistence type="inferred from homology"/>
<dbReference type="GO" id="GO:0009279">
    <property type="term" value="C:cell outer membrane"/>
    <property type="evidence" value="ECO:0007669"/>
    <property type="project" value="UniProtKB-SubCell"/>
</dbReference>
<evidence type="ECO:0000256" key="5">
    <source>
        <dbReference type="ARBA" id="ARBA00023237"/>
    </source>
</evidence>
<evidence type="ECO:0000256" key="3">
    <source>
        <dbReference type="ARBA" id="ARBA00022729"/>
    </source>
</evidence>
<feature type="domain" description="RagB/SusD" evidence="7">
    <location>
        <begin position="318"/>
        <end position="467"/>
    </location>
</feature>
<name>A0A2W5FE84_9SPHI</name>